<evidence type="ECO:0000313" key="7">
    <source>
        <dbReference type="Proteomes" id="UP000037510"/>
    </source>
</evidence>
<accession>A0A0L7LM13</accession>
<gene>
    <name evidence="6" type="ORF">OBRU01_02709</name>
</gene>
<keyword evidence="6" id="KW-0121">Carboxypeptidase</keyword>
<evidence type="ECO:0000256" key="4">
    <source>
        <dbReference type="ARBA" id="ARBA00022801"/>
    </source>
</evidence>
<evidence type="ECO:0000256" key="2">
    <source>
        <dbReference type="ARBA" id="ARBA00022670"/>
    </source>
</evidence>
<dbReference type="Proteomes" id="UP000037510">
    <property type="component" value="Unassembled WGS sequence"/>
</dbReference>
<protein>
    <submittedName>
        <fullName evidence="6">Carboxypeptidase 3</fullName>
    </submittedName>
</protein>
<name>A0A0L7LM13_OPEBR</name>
<dbReference type="Pfam" id="PF05577">
    <property type="entry name" value="Peptidase_S28"/>
    <property type="match status" value="2"/>
</dbReference>
<dbReference type="AlphaFoldDB" id="A0A0L7LM13"/>
<keyword evidence="5" id="KW-0325">Glycoprotein</keyword>
<sequence>MWAVLSHRLVSLLARFQCYLEAFVSIDTRFMFNEEFFGGDGSPIFILIGGEWAIVAGWLQGGNMYEMARENRGYQIYTEHRYYGLTLPYTWRGRTAATRYTRSIATMDSRCRTHGAGEPRLPDIHGASLLWTHAALHFIGELRKVPRFAESEVVLYGGSYAANMALWFKQRLCVPLDYDNRFTLGYFSGLISWTFSTSVQQAIPGSLLAVCNNFATTAYARAWYYQTCTEYGYYQTAPRIGTPFDALEWLSVEFYVDLCKRIFDERFDEQFVYDAVERVNNVFGALQPDVNNTINIHGAIDPWKALGVHDRDLKDSASHCFDMRAWGRTDTIQMTRVQQTARRIVASWLSN</sequence>
<evidence type="ECO:0000256" key="1">
    <source>
        <dbReference type="ARBA" id="ARBA00011079"/>
    </source>
</evidence>
<evidence type="ECO:0000256" key="5">
    <source>
        <dbReference type="ARBA" id="ARBA00023180"/>
    </source>
</evidence>
<keyword evidence="3" id="KW-0732">Signal</keyword>
<keyword evidence="2" id="KW-0645">Protease</keyword>
<organism evidence="6 7">
    <name type="scientific">Operophtera brumata</name>
    <name type="common">Winter moth</name>
    <name type="synonym">Phalaena brumata</name>
    <dbReference type="NCBI Taxonomy" id="104452"/>
    <lineage>
        <taxon>Eukaryota</taxon>
        <taxon>Metazoa</taxon>
        <taxon>Ecdysozoa</taxon>
        <taxon>Arthropoda</taxon>
        <taxon>Hexapoda</taxon>
        <taxon>Insecta</taxon>
        <taxon>Pterygota</taxon>
        <taxon>Neoptera</taxon>
        <taxon>Endopterygota</taxon>
        <taxon>Lepidoptera</taxon>
        <taxon>Glossata</taxon>
        <taxon>Ditrysia</taxon>
        <taxon>Geometroidea</taxon>
        <taxon>Geometridae</taxon>
        <taxon>Larentiinae</taxon>
        <taxon>Operophtera</taxon>
    </lineage>
</organism>
<keyword evidence="7" id="KW-1185">Reference proteome</keyword>
<dbReference type="GO" id="GO:0006508">
    <property type="term" value="P:proteolysis"/>
    <property type="evidence" value="ECO:0007669"/>
    <property type="project" value="UniProtKB-KW"/>
</dbReference>
<comment type="caution">
    <text evidence="6">The sequence shown here is derived from an EMBL/GenBank/DDBJ whole genome shotgun (WGS) entry which is preliminary data.</text>
</comment>
<proteinExistence type="inferred from homology"/>
<keyword evidence="4" id="KW-0378">Hydrolase</keyword>
<dbReference type="InterPro" id="IPR008758">
    <property type="entry name" value="Peptidase_S28"/>
</dbReference>
<reference evidence="6 7" key="1">
    <citation type="journal article" date="2015" name="Genome Biol. Evol.">
        <title>The genome of winter moth (Operophtera brumata) provides a genomic perspective on sexual dimorphism and phenology.</title>
        <authorList>
            <person name="Derks M.F."/>
            <person name="Smit S."/>
            <person name="Salis L."/>
            <person name="Schijlen E."/>
            <person name="Bossers A."/>
            <person name="Mateman C."/>
            <person name="Pijl A.S."/>
            <person name="de Ridder D."/>
            <person name="Groenen M.A."/>
            <person name="Visser M.E."/>
            <person name="Megens H.J."/>
        </authorList>
    </citation>
    <scope>NUCLEOTIDE SEQUENCE [LARGE SCALE GENOMIC DNA]</scope>
    <source>
        <strain evidence="6">WM2013NL</strain>
        <tissue evidence="6">Head and thorax</tissue>
    </source>
</reference>
<comment type="similarity">
    <text evidence="1">Belongs to the peptidase S28 family.</text>
</comment>
<evidence type="ECO:0000256" key="3">
    <source>
        <dbReference type="ARBA" id="ARBA00022729"/>
    </source>
</evidence>
<dbReference type="InterPro" id="IPR029058">
    <property type="entry name" value="AB_hydrolase_fold"/>
</dbReference>
<dbReference type="GO" id="GO:0008239">
    <property type="term" value="F:dipeptidyl-peptidase activity"/>
    <property type="evidence" value="ECO:0007669"/>
    <property type="project" value="TreeGrafter"/>
</dbReference>
<dbReference type="Gene3D" id="3.40.50.1820">
    <property type="entry name" value="alpha/beta hydrolase"/>
    <property type="match status" value="1"/>
</dbReference>
<evidence type="ECO:0000313" key="6">
    <source>
        <dbReference type="EMBL" id="KOB76487.1"/>
    </source>
</evidence>
<dbReference type="PANTHER" id="PTHR11010:SF5">
    <property type="entry name" value="RE36938P-RELATED"/>
    <property type="match status" value="1"/>
</dbReference>
<dbReference type="PANTHER" id="PTHR11010">
    <property type="entry name" value="PROTEASE S28 PRO-X CARBOXYPEPTIDASE-RELATED"/>
    <property type="match status" value="1"/>
</dbReference>
<dbReference type="GO" id="GO:0004180">
    <property type="term" value="F:carboxypeptidase activity"/>
    <property type="evidence" value="ECO:0007669"/>
    <property type="project" value="UniProtKB-KW"/>
</dbReference>
<dbReference type="GO" id="GO:0070008">
    <property type="term" value="F:serine-type exopeptidase activity"/>
    <property type="evidence" value="ECO:0007669"/>
    <property type="project" value="InterPro"/>
</dbReference>
<dbReference type="EMBL" id="JTDY01000607">
    <property type="protein sequence ID" value="KOB76487.1"/>
    <property type="molecule type" value="Genomic_DNA"/>
</dbReference>